<dbReference type="AlphaFoldDB" id="X8INX8"/>
<dbReference type="Proteomes" id="UP000022645">
    <property type="component" value="Unassembled WGS sequence"/>
</dbReference>
<evidence type="ECO:0000313" key="1">
    <source>
        <dbReference type="EMBL" id="EUC51813.1"/>
    </source>
</evidence>
<sequence length="43" mass="5224">MIILKRKNFYREDKMIELNDNAIEYIENRGFSDIVIDVIRFTS</sequence>
<protein>
    <submittedName>
        <fullName evidence="1">Uncharacterized protein</fullName>
    </submittedName>
</protein>
<accession>X8INX8</accession>
<comment type="caution">
    <text evidence="1">The sequence shown here is derived from an EMBL/GenBank/DDBJ whole genome shotgun (WGS) entry which is preliminary data.</text>
</comment>
<dbReference type="EMBL" id="JALU01000023">
    <property type="protein sequence ID" value="EUC51813.1"/>
    <property type="molecule type" value="Genomic_DNA"/>
</dbReference>
<gene>
    <name evidence="1" type="ORF">HMPREF0581_0547</name>
</gene>
<dbReference type="RefSeq" id="WP_009643491.1">
    <property type="nucleotide sequence ID" value="NZ_JALU01000023.1"/>
</dbReference>
<name>X8INX8_9FIRM</name>
<evidence type="ECO:0000313" key="2">
    <source>
        <dbReference type="Proteomes" id="UP000022645"/>
    </source>
</evidence>
<reference evidence="1 2" key="1">
    <citation type="submission" date="2014-01" db="EMBL/GenBank/DDBJ databases">
        <authorList>
            <person name="Durkin A.S."/>
            <person name="McCorrison J."/>
            <person name="Torralba M."/>
            <person name="Gillis M."/>
            <person name="Haft D.H."/>
            <person name="Methe B."/>
            <person name="Sutton G."/>
            <person name="Nelson K.E."/>
        </authorList>
    </citation>
    <scope>NUCLEOTIDE SEQUENCE [LARGE SCALE GENOMIC DNA]</scope>
    <source>
        <strain evidence="1 2">ATCC 33093</strain>
    </source>
</reference>
<proteinExistence type="predicted"/>
<organism evidence="1 2">
    <name type="scientific">Mogibacterium timidum ATCC 33093</name>
    <dbReference type="NCBI Taxonomy" id="1401079"/>
    <lineage>
        <taxon>Bacteria</taxon>
        <taxon>Bacillati</taxon>
        <taxon>Bacillota</taxon>
        <taxon>Clostridia</taxon>
        <taxon>Peptostreptococcales</taxon>
        <taxon>Anaerovoracaceae</taxon>
        <taxon>Mogibacterium</taxon>
    </lineage>
</organism>